<dbReference type="SUPFAM" id="SSF53756">
    <property type="entry name" value="UDP-Glycosyltransferase/glycogen phosphorylase"/>
    <property type="match status" value="1"/>
</dbReference>
<accession>A0ABT6VJK5</accession>
<evidence type="ECO:0000313" key="1">
    <source>
        <dbReference type="EMBL" id="MDI5934167.1"/>
    </source>
</evidence>
<dbReference type="EMBL" id="JASCQO010000035">
    <property type="protein sequence ID" value="MDI5934167.1"/>
    <property type="molecule type" value="Genomic_DNA"/>
</dbReference>
<gene>
    <name evidence="1" type="ORF">QLQ84_10240</name>
</gene>
<protein>
    <submittedName>
        <fullName evidence="1">Glycosyltransferase family 4 protein</fullName>
        <ecNumber evidence="1">2.4.-.-</ecNumber>
    </submittedName>
</protein>
<sequence>MPAERGLKYLLPFYCYWRWRHAVPVHYLVVGGWLPAFLDSHPWLCRGLRRLDSLHVQSRRMIAQLKRQGFENLHWLPNFRDFLPQGPVSRGIGDPVRLVFLSRMIPEKGADLAVAAVETLNAARERPCCTLDLYGPVADDHHAWLSQLLQSRGDAIAYRGSLAPDAVIETLSRYDALLFPTRYVGEGFPGVIVEAYAAGLAVIASDWQDNGEVVIEGTTGLLFPSGEAAALEQRLDWLIHHSGALLAMKRAARATAARYHVDTVIPELLGTLEVPVTPAVGNAEEVPQ</sequence>
<keyword evidence="1" id="KW-0808">Transferase</keyword>
<keyword evidence="1" id="KW-0328">Glycosyltransferase</keyword>
<dbReference type="Proteomes" id="UP001244242">
    <property type="component" value="Unassembled WGS sequence"/>
</dbReference>
<proteinExistence type="predicted"/>
<keyword evidence="2" id="KW-1185">Reference proteome</keyword>
<dbReference type="EC" id="2.4.-.-" evidence="1"/>
<dbReference type="CDD" id="cd03801">
    <property type="entry name" value="GT4_PimA-like"/>
    <property type="match status" value="1"/>
</dbReference>
<comment type="caution">
    <text evidence="1">The sequence shown here is derived from an EMBL/GenBank/DDBJ whole genome shotgun (WGS) entry which is preliminary data.</text>
</comment>
<dbReference type="Gene3D" id="3.40.50.2000">
    <property type="entry name" value="Glycogen Phosphorylase B"/>
    <property type="match status" value="1"/>
</dbReference>
<name>A0ABT6VJK5_9GAMM</name>
<dbReference type="Pfam" id="PF13692">
    <property type="entry name" value="Glyco_trans_1_4"/>
    <property type="match status" value="1"/>
</dbReference>
<organism evidence="1 2">
    <name type="scientific">Halomonas kalidii</name>
    <dbReference type="NCBI Taxonomy" id="3043293"/>
    <lineage>
        <taxon>Bacteria</taxon>
        <taxon>Pseudomonadati</taxon>
        <taxon>Pseudomonadota</taxon>
        <taxon>Gammaproteobacteria</taxon>
        <taxon>Oceanospirillales</taxon>
        <taxon>Halomonadaceae</taxon>
        <taxon>Halomonas</taxon>
    </lineage>
</organism>
<reference evidence="1 2" key="1">
    <citation type="submission" date="2023-04" db="EMBL/GenBank/DDBJ databases">
        <title>Halomonas strains isolated from rhizosphere soil.</title>
        <authorList>
            <person name="Xu L."/>
            <person name="Sun J.-Q."/>
        </authorList>
    </citation>
    <scope>NUCLEOTIDE SEQUENCE [LARGE SCALE GENOMIC DNA]</scope>
    <source>
        <strain evidence="1 2">LN1S58</strain>
    </source>
</reference>
<dbReference type="PANTHER" id="PTHR12526">
    <property type="entry name" value="GLYCOSYLTRANSFERASE"/>
    <property type="match status" value="1"/>
</dbReference>
<dbReference type="GO" id="GO:0016757">
    <property type="term" value="F:glycosyltransferase activity"/>
    <property type="evidence" value="ECO:0007669"/>
    <property type="project" value="UniProtKB-KW"/>
</dbReference>
<evidence type="ECO:0000313" key="2">
    <source>
        <dbReference type="Proteomes" id="UP001244242"/>
    </source>
</evidence>
<dbReference type="RefSeq" id="WP_282721638.1">
    <property type="nucleotide sequence ID" value="NZ_JASCQO010000035.1"/>
</dbReference>